<dbReference type="GO" id="GO:0003779">
    <property type="term" value="F:actin binding"/>
    <property type="evidence" value="ECO:0007669"/>
    <property type="project" value="InterPro"/>
</dbReference>
<gene>
    <name evidence="3" type="ORF">PAPOLLO_LOCUS25768</name>
</gene>
<feature type="region of interest" description="Disordered" evidence="1">
    <location>
        <begin position="130"/>
        <end position="152"/>
    </location>
</feature>
<organism evidence="3 4">
    <name type="scientific">Parnassius apollo</name>
    <name type="common">Apollo butterfly</name>
    <name type="synonym">Papilio apollo</name>
    <dbReference type="NCBI Taxonomy" id="110799"/>
    <lineage>
        <taxon>Eukaryota</taxon>
        <taxon>Metazoa</taxon>
        <taxon>Ecdysozoa</taxon>
        <taxon>Arthropoda</taxon>
        <taxon>Hexapoda</taxon>
        <taxon>Insecta</taxon>
        <taxon>Pterygota</taxon>
        <taxon>Neoptera</taxon>
        <taxon>Endopterygota</taxon>
        <taxon>Lepidoptera</taxon>
        <taxon>Glossata</taxon>
        <taxon>Ditrysia</taxon>
        <taxon>Papilionoidea</taxon>
        <taxon>Papilionidae</taxon>
        <taxon>Parnassiinae</taxon>
        <taxon>Parnassini</taxon>
        <taxon>Parnassius</taxon>
        <taxon>Parnassius</taxon>
    </lineage>
</organism>
<feature type="domain" description="WH2" evidence="2">
    <location>
        <begin position="82"/>
        <end position="99"/>
    </location>
</feature>
<sequence>MVVRVAPASCPPGVPPPPPPPPPPGAPPPPPAPAAPPAPPPPPPPAAPPQDSRAALMESIRSGNKNLKHVEVGSKTSLNEDNRSNLLSEIRQGVELRSVSRSTSSSGERARAEAPACGLAGALARALQERNRAIHSSDSEDSDATSDGEWDE</sequence>
<feature type="region of interest" description="Disordered" evidence="1">
    <location>
        <begin position="1"/>
        <end position="85"/>
    </location>
</feature>
<comment type="caution">
    <text evidence="3">The sequence shown here is derived from an EMBL/GenBank/DDBJ whole genome shotgun (WGS) entry which is preliminary data.</text>
</comment>
<dbReference type="Pfam" id="PF02205">
    <property type="entry name" value="WH2"/>
    <property type="match status" value="2"/>
</dbReference>
<feature type="compositionally biased region" description="Basic and acidic residues" evidence="1">
    <location>
        <begin position="68"/>
        <end position="83"/>
    </location>
</feature>
<evidence type="ECO:0000256" key="1">
    <source>
        <dbReference type="SAM" id="MobiDB-lite"/>
    </source>
</evidence>
<dbReference type="EMBL" id="CAJQZP010001557">
    <property type="protein sequence ID" value="CAG5053828.1"/>
    <property type="molecule type" value="Genomic_DNA"/>
</dbReference>
<evidence type="ECO:0000313" key="3">
    <source>
        <dbReference type="EMBL" id="CAG5053828.1"/>
    </source>
</evidence>
<dbReference type="InterPro" id="IPR003124">
    <property type="entry name" value="WH2_dom"/>
</dbReference>
<feature type="compositionally biased region" description="Pro residues" evidence="1">
    <location>
        <begin position="9"/>
        <end position="48"/>
    </location>
</feature>
<dbReference type="PROSITE" id="PS51082">
    <property type="entry name" value="WH2"/>
    <property type="match status" value="2"/>
</dbReference>
<dbReference type="SMART" id="SM00246">
    <property type="entry name" value="WH2"/>
    <property type="match status" value="2"/>
</dbReference>
<feature type="domain" description="WH2" evidence="2">
    <location>
        <begin position="52"/>
        <end position="70"/>
    </location>
</feature>
<feature type="compositionally biased region" description="Acidic residues" evidence="1">
    <location>
        <begin position="139"/>
        <end position="152"/>
    </location>
</feature>
<keyword evidence="4" id="KW-1185">Reference proteome</keyword>
<dbReference type="OrthoDB" id="8963340at2759"/>
<proteinExistence type="predicted"/>
<protein>
    <submittedName>
        <fullName evidence="3">(apollo) hypothetical protein</fullName>
    </submittedName>
</protein>
<reference evidence="3" key="1">
    <citation type="submission" date="2021-04" db="EMBL/GenBank/DDBJ databases">
        <authorList>
            <person name="Tunstrom K."/>
        </authorList>
    </citation>
    <scope>NUCLEOTIDE SEQUENCE</scope>
</reference>
<dbReference type="Proteomes" id="UP000691718">
    <property type="component" value="Unassembled WGS sequence"/>
</dbReference>
<evidence type="ECO:0000259" key="2">
    <source>
        <dbReference type="PROSITE" id="PS51082"/>
    </source>
</evidence>
<dbReference type="AlphaFoldDB" id="A0A8S3Y8Q1"/>
<name>A0A8S3Y8Q1_PARAO</name>
<accession>A0A8S3Y8Q1</accession>
<evidence type="ECO:0000313" key="4">
    <source>
        <dbReference type="Proteomes" id="UP000691718"/>
    </source>
</evidence>